<dbReference type="GO" id="GO:0003677">
    <property type="term" value="F:DNA binding"/>
    <property type="evidence" value="ECO:0007669"/>
    <property type="project" value="UniProtKB-KW"/>
</dbReference>
<evidence type="ECO:0000256" key="3">
    <source>
        <dbReference type="ARBA" id="ARBA00023015"/>
    </source>
</evidence>
<reference evidence="7" key="1">
    <citation type="submission" date="2018-02" db="EMBL/GenBank/DDBJ databases">
        <title>Rhizophora mucronata_Transcriptome.</title>
        <authorList>
            <person name="Meera S.P."/>
            <person name="Sreeshan A."/>
            <person name="Augustine A."/>
        </authorList>
    </citation>
    <scope>NUCLEOTIDE SEQUENCE</scope>
    <source>
        <tissue evidence="7">Leaf</tissue>
    </source>
</reference>
<keyword evidence="4" id="KW-0238">DNA-binding</keyword>
<dbReference type="GO" id="GO:0005634">
    <property type="term" value="C:nucleus"/>
    <property type="evidence" value="ECO:0007669"/>
    <property type="project" value="UniProtKB-SubCell"/>
</dbReference>
<sequence>MGKLLMGDAHSADLTQTDHFEIPDVEFENLELSQGVLSYPDIPASTMLKQTLGSSCRNTFLCPTIHPSKRPRESETIFPGLDEGVSCGLLTFNQLSDYAYEKAPEPLALSCVYDSDIYEQPPLAVLSGSHTLLNGNSSSSSEPISGPMKLELPSLQYSETQQDKWGTCSFMLPLLESVDTLLQSPPTEQTLSGCLSPRSNGLLEAVLYESQSLKNLKNVSVRQISDTSVTPDDLVHASILDYCGTKWEAHADLNSPIGHSTGSLLGDCTLNSGITSDEWGCDVKPEVVGQVLASYAEDKVVPNCLDFTRPDVLLGSGWSLKNGHDNDQCFGALLGEDNGKRC</sequence>
<evidence type="ECO:0008006" key="8">
    <source>
        <dbReference type="Google" id="ProtNLM"/>
    </source>
</evidence>
<protein>
    <recommendedName>
        <fullName evidence="8">Transcription factor GAMYB-like</fullName>
    </recommendedName>
</protein>
<dbReference type="PANTHER" id="PTHR47995">
    <property type="entry name" value="TRANSCRIPTION FACTOR MYB33-RELATED"/>
    <property type="match status" value="1"/>
</dbReference>
<keyword evidence="6" id="KW-0539">Nucleus</keyword>
<evidence type="ECO:0000256" key="1">
    <source>
        <dbReference type="ARBA" id="ARBA00004123"/>
    </source>
</evidence>
<keyword evidence="2" id="KW-0677">Repeat</keyword>
<evidence type="ECO:0000313" key="7">
    <source>
        <dbReference type="EMBL" id="MBW80662.1"/>
    </source>
</evidence>
<keyword evidence="3" id="KW-0805">Transcription regulation</keyword>
<comment type="subcellular location">
    <subcellularLocation>
        <location evidence="1">Nucleus</location>
    </subcellularLocation>
</comment>
<dbReference type="PANTHER" id="PTHR47995:SF34">
    <property type="entry name" value="TRANSCRIPTION FACTOR GAMYB-LIKE"/>
    <property type="match status" value="1"/>
</dbReference>
<name>A0A2P2IHG1_RHIMU</name>
<accession>A0A2P2IHG1</accession>
<dbReference type="EMBL" id="GGEC01000179">
    <property type="protein sequence ID" value="MBW80662.1"/>
    <property type="molecule type" value="Transcribed_RNA"/>
</dbReference>
<proteinExistence type="predicted"/>
<evidence type="ECO:0000256" key="6">
    <source>
        <dbReference type="ARBA" id="ARBA00023242"/>
    </source>
</evidence>
<keyword evidence="5" id="KW-0804">Transcription</keyword>
<organism evidence="7">
    <name type="scientific">Rhizophora mucronata</name>
    <name type="common">Asiatic mangrove</name>
    <dbReference type="NCBI Taxonomy" id="61149"/>
    <lineage>
        <taxon>Eukaryota</taxon>
        <taxon>Viridiplantae</taxon>
        <taxon>Streptophyta</taxon>
        <taxon>Embryophyta</taxon>
        <taxon>Tracheophyta</taxon>
        <taxon>Spermatophyta</taxon>
        <taxon>Magnoliopsida</taxon>
        <taxon>eudicotyledons</taxon>
        <taxon>Gunneridae</taxon>
        <taxon>Pentapetalae</taxon>
        <taxon>rosids</taxon>
        <taxon>fabids</taxon>
        <taxon>Malpighiales</taxon>
        <taxon>Rhizophoraceae</taxon>
        <taxon>Rhizophora</taxon>
    </lineage>
</organism>
<evidence type="ECO:0000256" key="2">
    <source>
        <dbReference type="ARBA" id="ARBA00022737"/>
    </source>
</evidence>
<evidence type="ECO:0000256" key="5">
    <source>
        <dbReference type="ARBA" id="ARBA00023163"/>
    </source>
</evidence>
<evidence type="ECO:0000256" key="4">
    <source>
        <dbReference type="ARBA" id="ARBA00023125"/>
    </source>
</evidence>
<dbReference type="AlphaFoldDB" id="A0A2P2IHG1"/>